<evidence type="ECO:0000313" key="1">
    <source>
        <dbReference type="EMBL" id="MCB5412312.1"/>
    </source>
</evidence>
<comment type="caution">
    <text evidence="1">The sequence shown here is derived from an EMBL/GenBank/DDBJ whole genome shotgun (WGS) entry which is preliminary data.</text>
</comment>
<sequence>MIRKAQIPANGASAFQIFAGLAA</sequence>
<gene>
    <name evidence="1" type="ORF">H0485_20285</name>
    <name evidence="2" type="ORF">H0485_20515</name>
    <name evidence="3" type="ORF">H0485_20845</name>
    <name evidence="4" type="ORF">H0485_20880</name>
</gene>
<dbReference type="EMBL" id="JACDXX010000056">
    <property type="protein sequence ID" value="MCB5412414.1"/>
    <property type="molecule type" value="Genomic_DNA"/>
</dbReference>
<dbReference type="Proteomes" id="UP001198571">
    <property type="component" value="Unassembled WGS sequence"/>
</dbReference>
<dbReference type="EMBL" id="JACDXX010000040">
    <property type="protein sequence ID" value="MCB5412312.1"/>
    <property type="molecule type" value="Genomic_DNA"/>
</dbReference>
<dbReference type="EMBL" id="JACDXX010000046">
    <property type="protein sequence ID" value="MCB5412355.1"/>
    <property type="molecule type" value="Genomic_DNA"/>
</dbReference>
<feature type="non-terminal residue" evidence="1">
    <location>
        <position position="1"/>
    </location>
</feature>
<protein>
    <submittedName>
        <fullName evidence="1">IS6 family transposase</fullName>
    </submittedName>
</protein>
<dbReference type="EMBL" id="JACDXX010000057">
    <property type="protein sequence ID" value="MCB5412419.1"/>
    <property type="molecule type" value="Genomic_DNA"/>
</dbReference>
<evidence type="ECO:0000313" key="5">
    <source>
        <dbReference type="Proteomes" id="UP001198571"/>
    </source>
</evidence>
<proteinExistence type="predicted"/>
<organism evidence="1 5">
    <name type="scientific">Pseudogemmobacter faecipullorum</name>
    <dbReference type="NCBI Taxonomy" id="2755041"/>
    <lineage>
        <taxon>Bacteria</taxon>
        <taxon>Pseudomonadati</taxon>
        <taxon>Pseudomonadota</taxon>
        <taxon>Alphaproteobacteria</taxon>
        <taxon>Rhodobacterales</taxon>
        <taxon>Paracoccaceae</taxon>
        <taxon>Pseudogemmobacter</taxon>
    </lineage>
</organism>
<evidence type="ECO:0000313" key="4">
    <source>
        <dbReference type="EMBL" id="MCB5412419.1"/>
    </source>
</evidence>
<reference evidence="1 5" key="1">
    <citation type="submission" date="2020-07" db="EMBL/GenBank/DDBJ databases">
        <title>Pseudogemmobacter sp. nov., isolated from poultry manure in Taiwan.</title>
        <authorList>
            <person name="Lin S.-Y."/>
            <person name="Tang Y.-S."/>
            <person name="Young C.-C."/>
        </authorList>
    </citation>
    <scope>NUCLEOTIDE SEQUENCE [LARGE SCALE GENOMIC DNA]</scope>
    <source>
        <strain evidence="1 5">CC-YST710</strain>
    </source>
</reference>
<evidence type="ECO:0000313" key="3">
    <source>
        <dbReference type="EMBL" id="MCB5412414.1"/>
    </source>
</evidence>
<accession>A0ABS8CSD7</accession>
<name>A0ABS8CSD7_9RHOB</name>
<keyword evidence="5" id="KW-1185">Reference proteome</keyword>
<evidence type="ECO:0000313" key="2">
    <source>
        <dbReference type="EMBL" id="MCB5412355.1"/>
    </source>
</evidence>